<comment type="caution">
    <text evidence="1">The sequence shown here is derived from an EMBL/GenBank/DDBJ whole genome shotgun (WGS) entry which is preliminary data.</text>
</comment>
<name>A0A4Q7YSG4_9BACT</name>
<evidence type="ECO:0000313" key="2">
    <source>
        <dbReference type="Proteomes" id="UP000292958"/>
    </source>
</evidence>
<dbReference type="AlphaFoldDB" id="A0A4Q7YSG4"/>
<reference evidence="1 2" key="1">
    <citation type="submission" date="2019-02" db="EMBL/GenBank/DDBJ databases">
        <title>Genomic Encyclopedia of Archaeal and Bacterial Type Strains, Phase II (KMG-II): from individual species to whole genera.</title>
        <authorList>
            <person name="Goeker M."/>
        </authorList>
    </citation>
    <scope>NUCLEOTIDE SEQUENCE [LARGE SCALE GENOMIC DNA]</scope>
    <source>
        <strain evidence="1 2">DSM 18101</strain>
    </source>
</reference>
<organism evidence="1 2">
    <name type="scientific">Edaphobacter modestus</name>
    <dbReference type="NCBI Taxonomy" id="388466"/>
    <lineage>
        <taxon>Bacteria</taxon>
        <taxon>Pseudomonadati</taxon>
        <taxon>Acidobacteriota</taxon>
        <taxon>Terriglobia</taxon>
        <taxon>Terriglobales</taxon>
        <taxon>Acidobacteriaceae</taxon>
        <taxon>Edaphobacter</taxon>
    </lineage>
</organism>
<dbReference type="Proteomes" id="UP000292958">
    <property type="component" value="Unassembled WGS sequence"/>
</dbReference>
<protein>
    <submittedName>
        <fullName evidence="1">Uncharacterized protein</fullName>
    </submittedName>
</protein>
<gene>
    <name evidence="1" type="ORF">BDD14_1337</name>
</gene>
<evidence type="ECO:0000313" key="1">
    <source>
        <dbReference type="EMBL" id="RZU39931.1"/>
    </source>
</evidence>
<sequence length="211" mass="24507">MRWAIKHSHTKDKQDNNTHVIGRNLGSGVTDMPSTHYFEELYGVTEERALNFWASHLDEAIGSKQWSQIRDSTGVYLASVLGHFCLQSVDRMEILSPDYSPNDLEFRQFADLTQIAELMMRQLTSAMNPLWMESAGAHILLYAGFFQNQNKGRHNIEFYSAMGRECYLMAAVGKRARVMKLMATDFNQYLFYLANLHRHLRESRYLIRTEN</sequence>
<keyword evidence="2" id="KW-1185">Reference proteome</keyword>
<accession>A0A4Q7YSG4</accession>
<dbReference type="EMBL" id="SHKW01000001">
    <property type="protein sequence ID" value="RZU39931.1"/>
    <property type="molecule type" value="Genomic_DNA"/>
</dbReference>
<proteinExistence type="predicted"/>